<keyword evidence="2" id="KW-1185">Reference proteome</keyword>
<dbReference type="GeneID" id="28767751"/>
<dbReference type="EMBL" id="KV441554">
    <property type="protein sequence ID" value="OAG03537.1"/>
    <property type="molecule type" value="Genomic_DNA"/>
</dbReference>
<organism evidence="1 2">
    <name type="scientific">Paraphaeosphaeria sporulosa</name>
    <dbReference type="NCBI Taxonomy" id="1460663"/>
    <lineage>
        <taxon>Eukaryota</taxon>
        <taxon>Fungi</taxon>
        <taxon>Dikarya</taxon>
        <taxon>Ascomycota</taxon>
        <taxon>Pezizomycotina</taxon>
        <taxon>Dothideomycetes</taxon>
        <taxon>Pleosporomycetidae</taxon>
        <taxon>Pleosporales</taxon>
        <taxon>Massarineae</taxon>
        <taxon>Didymosphaeriaceae</taxon>
        <taxon>Paraphaeosphaeria</taxon>
    </lineage>
</organism>
<evidence type="ECO:0000313" key="1">
    <source>
        <dbReference type="EMBL" id="OAG03537.1"/>
    </source>
</evidence>
<sequence>MASFGGIPRRRYDGGRRKGSMAGTACENLLGAAFSQPASGVVSQRCRHMPAAEVIRASLLWQHGGRAQAHGSEHCAAPPAATWSVRQRWRANRPSAGEQTGTHCEQLLNGSGARLAAATHRSSAWCTANPRCVIESLCHHLRASSARPIALADAAGPHAHRPADDAACLFLSRCSAPGVGHWRGGEVCAAPKLTDPALNRRCWVAWLLGQAVLLADYTLHRPRRPFLSNLLCPQEGTLSLSLKAVAGWDVGRFWFHRAVATI</sequence>
<name>A0A177C9V5_9PLEO</name>
<proteinExistence type="predicted"/>
<gene>
    <name evidence="1" type="ORF">CC84DRAFT_1248718</name>
</gene>
<accession>A0A177C9V5</accession>
<dbReference type="AlphaFoldDB" id="A0A177C9V5"/>
<protein>
    <submittedName>
        <fullName evidence="1">Uncharacterized protein</fullName>
    </submittedName>
</protein>
<dbReference type="RefSeq" id="XP_018033902.1">
    <property type="nucleotide sequence ID" value="XM_018184265.1"/>
</dbReference>
<reference evidence="1 2" key="1">
    <citation type="submission" date="2016-05" db="EMBL/GenBank/DDBJ databases">
        <title>Comparative analysis of secretome profiles of manganese(II)-oxidizing ascomycete fungi.</title>
        <authorList>
            <consortium name="DOE Joint Genome Institute"/>
            <person name="Zeiner C.A."/>
            <person name="Purvine S.O."/>
            <person name="Zink E.M."/>
            <person name="Wu S."/>
            <person name="Pasa-Tolic L."/>
            <person name="Chaput D.L."/>
            <person name="Haridas S."/>
            <person name="Grigoriev I.V."/>
            <person name="Santelli C.M."/>
            <person name="Hansel C.M."/>
        </authorList>
    </citation>
    <scope>NUCLEOTIDE SEQUENCE [LARGE SCALE GENOMIC DNA]</scope>
    <source>
        <strain evidence="1 2">AP3s5-JAC2a</strain>
    </source>
</reference>
<dbReference type="Proteomes" id="UP000077069">
    <property type="component" value="Unassembled WGS sequence"/>
</dbReference>
<evidence type="ECO:0000313" key="2">
    <source>
        <dbReference type="Proteomes" id="UP000077069"/>
    </source>
</evidence>
<dbReference type="InParanoid" id="A0A177C9V5"/>
<dbReference type="OrthoDB" id="10474218at2759"/>